<protein>
    <submittedName>
        <fullName evidence="2">Uncharacterized protein</fullName>
    </submittedName>
</protein>
<dbReference type="GeneID" id="92026761"/>
<reference evidence="2 3" key="1">
    <citation type="submission" date="2024-04" db="EMBL/GenBank/DDBJ databases">
        <title>Phyllosticta paracitricarpa is synonymous to the EU quarantine fungus P. citricarpa based on phylogenomic analyses.</title>
        <authorList>
            <consortium name="Lawrence Berkeley National Laboratory"/>
            <person name="Van ingen-buijs V.A."/>
            <person name="Van westerhoven A.C."/>
            <person name="Haridas S."/>
            <person name="Skiadas P."/>
            <person name="Martin F."/>
            <person name="Groenewald J.Z."/>
            <person name="Crous P.W."/>
            <person name="Seidl M.F."/>
        </authorList>
    </citation>
    <scope>NUCLEOTIDE SEQUENCE [LARGE SCALE GENOMIC DNA]</scope>
    <source>
        <strain evidence="2 3">CPC 17464</strain>
    </source>
</reference>
<dbReference type="RefSeq" id="XP_066651544.1">
    <property type="nucleotide sequence ID" value="XM_066793855.1"/>
</dbReference>
<name>A0ABR1LCX9_9PEZI</name>
<dbReference type="Proteomes" id="UP001360953">
    <property type="component" value="Unassembled WGS sequence"/>
</dbReference>
<feature type="region of interest" description="Disordered" evidence="1">
    <location>
        <begin position="26"/>
        <end position="59"/>
    </location>
</feature>
<organism evidence="2 3">
    <name type="scientific">Phyllosticta citribraziliensis</name>
    <dbReference type="NCBI Taxonomy" id="989973"/>
    <lineage>
        <taxon>Eukaryota</taxon>
        <taxon>Fungi</taxon>
        <taxon>Dikarya</taxon>
        <taxon>Ascomycota</taxon>
        <taxon>Pezizomycotina</taxon>
        <taxon>Dothideomycetes</taxon>
        <taxon>Dothideomycetes incertae sedis</taxon>
        <taxon>Botryosphaeriales</taxon>
        <taxon>Phyllostictaceae</taxon>
        <taxon>Phyllosticta</taxon>
    </lineage>
</organism>
<feature type="compositionally biased region" description="Polar residues" evidence="1">
    <location>
        <begin position="45"/>
        <end position="59"/>
    </location>
</feature>
<proteinExistence type="predicted"/>
<gene>
    <name evidence="2" type="ORF">J3D65DRAFT_126299</name>
</gene>
<sequence>MQSPDREQWIGVPLSCHGVSLSGTARKLWPPVKRDPGPPPSSSSRNLNQDSPLRTSSSDPVHYVHCLPTHRPADFWHAIGSSLTDLSWLSPLALLVLLAPLTDCLGSSPLPTAASEMVGWALRLLSRRQHQKWLAEHTWPLPSPPVINNSGSFAYATDYSSADWLFQKPSEALCHSDQVEREPCPSSEAGRELCVVESSLHLTCGIVSYVVVS</sequence>
<evidence type="ECO:0000313" key="3">
    <source>
        <dbReference type="Proteomes" id="UP001360953"/>
    </source>
</evidence>
<accession>A0ABR1LCX9</accession>
<evidence type="ECO:0000256" key="1">
    <source>
        <dbReference type="SAM" id="MobiDB-lite"/>
    </source>
</evidence>
<comment type="caution">
    <text evidence="2">The sequence shown here is derived from an EMBL/GenBank/DDBJ whole genome shotgun (WGS) entry which is preliminary data.</text>
</comment>
<keyword evidence="3" id="KW-1185">Reference proteome</keyword>
<evidence type="ECO:0000313" key="2">
    <source>
        <dbReference type="EMBL" id="KAK7531720.1"/>
    </source>
</evidence>
<dbReference type="EMBL" id="JBBPEH010000012">
    <property type="protein sequence ID" value="KAK7531720.1"/>
    <property type="molecule type" value="Genomic_DNA"/>
</dbReference>